<evidence type="ECO:0000256" key="1">
    <source>
        <dbReference type="SAM" id="Phobius"/>
    </source>
</evidence>
<feature type="transmembrane region" description="Helical" evidence="1">
    <location>
        <begin position="984"/>
        <end position="1008"/>
    </location>
</feature>
<feature type="transmembrane region" description="Helical" evidence="1">
    <location>
        <begin position="356"/>
        <end position="376"/>
    </location>
</feature>
<feature type="transmembrane region" description="Helical" evidence="1">
    <location>
        <begin position="879"/>
        <end position="899"/>
    </location>
</feature>
<name>A0ABW5QVD1_9BACL</name>
<feature type="transmembrane region" description="Helical" evidence="1">
    <location>
        <begin position="853"/>
        <end position="872"/>
    </location>
</feature>
<feature type="transmembrane region" description="Helical" evidence="1">
    <location>
        <begin position="905"/>
        <end position="926"/>
    </location>
</feature>
<dbReference type="Gene3D" id="3.30.70.1430">
    <property type="entry name" value="Multidrug efflux transporter AcrB pore domain"/>
    <property type="match status" value="2"/>
</dbReference>
<reference evidence="4" key="1">
    <citation type="journal article" date="2019" name="Int. J. Syst. Evol. Microbiol.">
        <title>The Global Catalogue of Microorganisms (GCM) 10K type strain sequencing project: providing services to taxonomists for standard genome sequencing and annotation.</title>
        <authorList>
            <consortium name="The Broad Institute Genomics Platform"/>
            <consortium name="The Broad Institute Genome Sequencing Center for Infectious Disease"/>
            <person name="Wu L."/>
            <person name="Ma J."/>
        </authorList>
    </citation>
    <scope>NUCLEOTIDE SEQUENCE [LARGE SCALE GENOMIC DNA]</scope>
    <source>
        <strain evidence="4">TISTR 1827</strain>
    </source>
</reference>
<dbReference type="PANTHER" id="PTHR32063">
    <property type="match status" value="1"/>
</dbReference>
<feature type="transmembrane region" description="Helical" evidence="1">
    <location>
        <begin position="954"/>
        <end position="972"/>
    </location>
</feature>
<evidence type="ECO:0000313" key="4">
    <source>
        <dbReference type="Proteomes" id="UP001597493"/>
    </source>
</evidence>
<feature type="transmembrane region" description="Helical" evidence="1">
    <location>
        <begin position="460"/>
        <end position="483"/>
    </location>
</feature>
<dbReference type="PRINTS" id="PR00702">
    <property type="entry name" value="ACRIFLAVINRP"/>
</dbReference>
<keyword evidence="1" id="KW-1133">Transmembrane helix</keyword>
<dbReference type="EMBL" id="JBHUMY010000007">
    <property type="protein sequence ID" value="MFD2660292.1"/>
    <property type="molecule type" value="Genomic_DNA"/>
</dbReference>
<dbReference type="SUPFAM" id="SSF82693">
    <property type="entry name" value="Multidrug efflux transporter AcrB pore domain, PN1, PN2, PC1 and PC2 subdomains"/>
    <property type="match status" value="2"/>
</dbReference>
<dbReference type="Proteomes" id="UP001597493">
    <property type="component" value="Unassembled WGS sequence"/>
</dbReference>
<organism evidence="3 4">
    <name type="scientific">Paenibacillus thailandensis</name>
    <dbReference type="NCBI Taxonomy" id="393250"/>
    <lineage>
        <taxon>Bacteria</taxon>
        <taxon>Bacillati</taxon>
        <taxon>Bacillota</taxon>
        <taxon>Bacilli</taxon>
        <taxon>Bacillales</taxon>
        <taxon>Paenibacillaceae</taxon>
        <taxon>Paenibacillus</taxon>
    </lineage>
</organism>
<keyword evidence="1" id="KW-0472">Membrane</keyword>
<keyword evidence="1" id="KW-0812">Transmembrane</keyword>
<feature type="transmembrane region" description="Helical" evidence="1">
    <location>
        <begin position="428"/>
        <end position="454"/>
    </location>
</feature>
<dbReference type="Gene3D" id="1.20.1640.10">
    <property type="entry name" value="Multidrug efflux transporter AcrB transmembrane domain"/>
    <property type="match status" value="2"/>
</dbReference>
<feature type="transmembrane region" description="Helical" evidence="1">
    <location>
        <begin position="327"/>
        <end position="349"/>
    </location>
</feature>
<dbReference type="SUPFAM" id="SSF82866">
    <property type="entry name" value="Multidrug efflux transporter AcrB transmembrane domain"/>
    <property type="match status" value="2"/>
</dbReference>
<dbReference type="Pfam" id="PF00873">
    <property type="entry name" value="ACR_tran"/>
    <property type="match status" value="1"/>
</dbReference>
<proteinExistence type="predicted"/>
<dbReference type="InterPro" id="IPR001036">
    <property type="entry name" value="Acrflvin-R"/>
</dbReference>
<dbReference type="InterPro" id="IPR000731">
    <property type="entry name" value="SSD"/>
</dbReference>
<dbReference type="RefSeq" id="WP_379271384.1">
    <property type="nucleotide sequence ID" value="NZ_JBHUGT010000005.1"/>
</dbReference>
<keyword evidence="4" id="KW-1185">Reference proteome</keyword>
<gene>
    <name evidence="3" type="ORF">ACFSW5_08400</name>
</gene>
<accession>A0ABW5QVD1</accession>
<dbReference type="InterPro" id="IPR027463">
    <property type="entry name" value="AcrB_DN_DC_subdom"/>
</dbReference>
<evidence type="ECO:0000313" key="3">
    <source>
        <dbReference type="EMBL" id="MFD2660292.1"/>
    </source>
</evidence>
<dbReference type="Gene3D" id="3.30.70.1320">
    <property type="entry name" value="Multidrug efflux transporter AcrB pore domain like"/>
    <property type="match status" value="1"/>
</dbReference>
<evidence type="ECO:0000259" key="2">
    <source>
        <dbReference type="PROSITE" id="PS50156"/>
    </source>
</evidence>
<dbReference type="PANTHER" id="PTHR32063:SF0">
    <property type="entry name" value="SWARMING MOTILITY PROTEIN SWRC"/>
    <property type="match status" value="1"/>
</dbReference>
<dbReference type="Gene3D" id="3.30.70.1440">
    <property type="entry name" value="Multidrug efflux transporter AcrB pore domain"/>
    <property type="match status" value="1"/>
</dbReference>
<dbReference type="Gene3D" id="3.30.2090.10">
    <property type="entry name" value="Multidrug efflux transporter AcrB TolC docking domain, DN and DC subdomains"/>
    <property type="match status" value="2"/>
</dbReference>
<feature type="transmembrane region" description="Helical" evidence="1">
    <location>
        <begin position="523"/>
        <end position="546"/>
    </location>
</feature>
<feature type="transmembrane region" description="Helical" evidence="1">
    <location>
        <begin position="382"/>
        <end position="407"/>
    </location>
</feature>
<feature type="transmembrane region" description="Helical" evidence="1">
    <location>
        <begin position="12"/>
        <end position="30"/>
    </location>
</feature>
<sequence length="1033" mass="111585">MKGLLHFSMNRISAMVIIIAILFGGGLYSASSLKVENIPDISFPLVMVMTNYPAAPQDVMDEVTEPIEEKLENMADLDAISSTSSDNVSTVMVQFEQGVDVDKKKQEIQDLLQDVSLPEAASEPEAMTFGFASIPAYYLTVYAGEGMSQKQLDDLYSNVIEPGLTSVDDMDHLDSIGVQDTSLDIKLDADALTAFGLSPSSVTQVIQSALLDGAIGQVEFDGKEQMARVSGDLDSLYILENLALTSAQGQKLTLSDVADIQAIKESEFIARMDGKPAIGVNLYKTSEGNAVDFSSAIKEKIAQWEQQYPNLTFKTTYDSADEVKKSIYGLLKEGAMGIVLAAIMILLFLRNVRMTAIVLVSIPLSILITLILMHSMNVTLNIMSLGGIFIAVGRIVDDSIVVIENIYTQLEKAQEKGESVIVLAVKQVAMAITSSTLVTAAVFLPLALVGGIVGEMFRPFGLAVSSALLASLVVALTVIPMMAKLMVLKGKKKAEHKEHTDGKTTLFYEKVLTWTLNHKIKTLLITFVLFIVTIGGASPFLIVNFMDMGEEPKQMNFSIKLPYETSFVSTDLQAQQLEELLRESKDTNGDPLFTFIETLVGYNGDDERTSYAAEIITEVNENADPAAVKEQFEPLILSMLPKGSEITISSLSGGGGGMTTTDFSYVLRGDDQEALEQAAEIVKAKLQEFPELKDIEDSLSDAKTEIQIHVDNVKANQFGLTAASIRSAAAAWISKQELGDIRLDNVLYTTSVELDPADKNSIEQLGRMPLTSATGETVYLNEVAKLEEVEAPASLTREDGYQIVKVDAAIDSKNKAAISAQIALALQDLELPEGVSPQVAGVTEQIQESFTQLFVAMAVAVAIVYLIMVLCFGNAGTPFAILFSLPLAVIGGILGLVITRESLNVTSMIGFLMLIGIVITNAIVLLDRAQQLRHEGHDVRFATVEAGKVRLRPIIMTAGATIAAMLPLALGLSEGTLISKGLAVVVIGGLTTSTILTLVVVPVIYEMLERVKDRFSRRSHRKPDAAGETGIEL</sequence>
<dbReference type="PROSITE" id="PS50156">
    <property type="entry name" value="SSD"/>
    <property type="match status" value="1"/>
</dbReference>
<comment type="caution">
    <text evidence="3">The sequence shown here is derived from an EMBL/GenBank/DDBJ whole genome shotgun (WGS) entry which is preliminary data.</text>
</comment>
<dbReference type="SUPFAM" id="SSF82714">
    <property type="entry name" value="Multidrug efflux transporter AcrB TolC docking domain, DN and DC subdomains"/>
    <property type="match status" value="2"/>
</dbReference>
<protein>
    <submittedName>
        <fullName evidence="3">Efflux RND transporter permease subunit</fullName>
    </submittedName>
</protein>
<feature type="domain" description="SSD" evidence="2">
    <location>
        <begin position="389"/>
        <end position="485"/>
    </location>
</feature>